<keyword evidence="3" id="KW-0472">Membrane</keyword>
<evidence type="ECO:0000313" key="5">
    <source>
        <dbReference type="Proteomes" id="UP000322873"/>
    </source>
</evidence>
<accession>A0A5M9K817</accession>
<proteinExistence type="inferred from homology"/>
<dbReference type="Proteomes" id="UP000322873">
    <property type="component" value="Unassembled WGS sequence"/>
</dbReference>
<dbReference type="InterPro" id="IPR021765">
    <property type="entry name" value="UstYa-like"/>
</dbReference>
<dbReference type="Pfam" id="PF11807">
    <property type="entry name" value="UstYa"/>
    <property type="match status" value="1"/>
</dbReference>
<dbReference type="PANTHER" id="PTHR33365:SF4">
    <property type="entry name" value="CYCLOCHLOROTINE BIOSYNTHESIS PROTEIN O"/>
    <property type="match status" value="1"/>
</dbReference>
<comment type="caution">
    <text evidence="4">The sequence shown here is derived from an EMBL/GenBank/DDBJ whole genome shotgun (WGS) entry which is preliminary data.</text>
</comment>
<name>A0A5M9K817_MONFR</name>
<protein>
    <submittedName>
        <fullName evidence="4">Uncharacterized protein</fullName>
    </submittedName>
</protein>
<evidence type="ECO:0000256" key="2">
    <source>
        <dbReference type="ARBA" id="ARBA00035112"/>
    </source>
</evidence>
<dbReference type="EMBL" id="VICG01000001">
    <property type="protein sequence ID" value="KAA8576629.1"/>
    <property type="molecule type" value="Genomic_DNA"/>
</dbReference>
<keyword evidence="3" id="KW-1133">Transmembrane helix</keyword>
<comment type="similarity">
    <text evidence="2">Belongs to the ustYa family.</text>
</comment>
<evidence type="ECO:0000256" key="3">
    <source>
        <dbReference type="SAM" id="Phobius"/>
    </source>
</evidence>
<evidence type="ECO:0000256" key="1">
    <source>
        <dbReference type="ARBA" id="ARBA00004685"/>
    </source>
</evidence>
<dbReference type="VEuPathDB" id="FungiDB:MFRU_014g02020"/>
<dbReference type="GO" id="GO:0043386">
    <property type="term" value="P:mycotoxin biosynthetic process"/>
    <property type="evidence" value="ECO:0007669"/>
    <property type="project" value="InterPro"/>
</dbReference>
<sequence length="231" mass="26090">MTFTKNHVKGSRLSLSLHIIALVLLYTTVVFAGALTIVILEQSPKFTKKNSHPRIYTPVEHIIEYIPVRQSNSLHTHNPFMVHPITGMPSTITDESWEMLYNGLTPKIPSEPTILDLSNTSPTHQKAIWLDGVPRYRAPHFGDFYRGDGSKNYAGHGAKHIDHCLDWIRQTLLCNADTTPVSWALDAMAHKPLPQLPEERICKNMEVIDQWTREHAVKGTVDFGYGADDDL</sequence>
<keyword evidence="5" id="KW-1185">Reference proteome</keyword>
<evidence type="ECO:0000313" key="4">
    <source>
        <dbReference type="EMBL" id="KAA8576629.1"/>
    </source>
</evidence>
<feature type="transmembrane region" description="Helical" evidence="3">
    <location>
        <begin position="15"/>
        <end position="40"/>
    </location>
</feature>
<keyword evidence="3" id="KW-0812">Transmembrane</keyword>
<dbReference type="AlphaFoldDB" id="A0A5M9K817"/>
<dbReference type="PANTHER" id="PTHR33365">
    <property type="entry name" value="YALI0B05434P"/>
    <property type="match status" value="1"/>
</dbReference>
<organism evidence="4 5">
    <name type="scientific">Monilinia fructicola</name>
    <name type="common">Brown rot fungus</name>
    <name type="synonym">Ciboria fructicola</name>
    <dbReference type="NCBI Taxonomy" id="38448"/>
    <lineage>
        <taxon>Eukaryota</taxon>
        <taxon>Fungi</taxon>
        <taxon>Dikarya</taxon>
        <taxon>Ascomycota</taxon>
        <taxon>Pezizomycotina</taxon>
        <taxon>Leotiomycetes</taxon>
        <taxon>Helotiales</taxon>
        <taxon>Sclerotiniaceae</taxon>
        <taxon>Monilinia</taxon>
    </lineage>
</organism>
<gene>
    <name evidence="4" type="ORF">EYC84_006722</name>
</gene>
<reference evidence="4 5" key="1">
    <citation type="submission" date="2019-06" db="EMBL/GenBank/DDBJ databases">
        <title>Genome Sequence of the Brown Rot Fungal Pathogen Monilinia fructicola.</title>
        <authorList>
            <person name="De Miccolis Angelini R.M."/>
            <person name="Landi L."/>
            <person name="Abate D."/>
            <person name="Pollastro S."/>
            <person name="Romanazzi G."/>
            <person name="Faretra F."/>
        </authorList>
    </citation>
    <scope>NUCLEOTIDE SEQUENCE [LARGE SCALE GENOMIC DNA]</scope>
    <source>
        <strain evidence="4 5">Mfrc123</strain>
    </source>
</reference>
<comment type="pathway">
    <text evidence="1">Mycotoxin biosynthesis.</text>
</comment>